<dbReference type="CDD" id="cd02440">
    <property type="entry name" value="AdoMet_MTases"/>
    <property type="match status" value="1"/>
</dbReference>
<keyword evidence="5" id="KW-0963">Cytoplasm</keyword>
<dbReference type="Pfam" id="PF01135">
    <property type="entry name" value="PCMT"/>
    <property type="match status" value="1"/>
</dbReference>
<gene>
    <name evidence="10" type="ORF">ACFSW8_05925</name>
</gene>
<dbReference type="GO" id="GO:0004719">
    <property type="term" value="F:protein-L-isoaspartate (D-aspartate) O-methyltransferase activity"/>
    <property type="evidence" value="ECO:0007669"/>
    <property type="project" value="UniProtKB-EC"/>
</dbReference>
<dbReference type="EC" id="2.1.1.77" evidence="3 9"/>
<dbReference type="SUPFAM" id="SSF53335">
    <property type="entry name" value="S-adenosyl-L-methionine-dependent methyltransferases"/>
    <property type="match status" value="1"/>
</dbReference>
<reference evidence="11" key="1">
    <citation type="journal article" date="2019" name="Int. J. Syst. Evol. Microbiol.">
        <title>The Global Catalogue of Microorganisms (GCM) 10K type strain sequencing project: providing services to taxonomists for standard genome sequencing and annotation.</title>
        <authorList>
            <consortium name="The Broad Institute Genomics Platform"/>
            <consortium name="The Broad Institute Genome Sequencing Center for Infectious Disease"/>
            <person name="Wu L."/>
            <person name="Ma J."/>
        </authorList>
    </citation>
    <scope>NUCLEOTIDE SEQUENCE [LARGE SCALE GENOMIC DNA]</scope>
    <source>
        <strain evidence="11">CCUG 57942</strain>
    </source>
</reference>
<comment type="caution">
    <text evidence="10">The sequence shown here is derived from an EMBL/GenBank/DDBJ whole genome shotgun (WGS) entry which is preliminary data.</text>
</comment>
<keyword evidence="7 10" id="KW-0808">Transferase</keyword>
<dbReference type="NCBIfam" id="NF001453">
    <property type="entry name" value="PRK00312.1"/>
    <property type="match status" value="1"/>
</dbReference>
<comment type="similarity">
    <text evidence="2">Belongs to the methyltransferase superfamily. L-isoaspartyl/D-aspartyl protein methyltransferase family.</text>
</comment>
<dbReference type="GO" id="GO:0032259">
    <property type="term" value="P:methylation"/>
    <property type="evidence" value="ECO:0007669"/>
    <property type="project" value="UniProtKB-KW"/>
</dbReference>
<evidence type="ECO:0000256" key="9">
    <source>
        <dbReference type="NCBIfam" id="TIGR00080"/>
    </source>
</evidence>
<accession>A0ABW4Z989</accession>
<dbReference type="PANTHER" id="PTHR11579">
    <property type="entry name" value="PROTEIN-L-ISOASPARTATE O-METHYLTRANSFERASE"/>
    <property type="match status" value="1"/>
</dbReference>
<evidence type="ECO:0000313" key="10">
    <source>
        <dbReference type="EMBL" id="MFD2158429.1"/>
    </source>
</evidence>
<dbReference type="PANTHER" id="PTHR11579:SF0">
    <property type="entry name" value="PROTEIN-L-ISOASPARTATE(D-ASPARTATE) O-METHYLTRANSFERASE"/>
    <property type="match status" value="1"/>
</dbReference>
<keyword evidence="8" id="KW-0949">S-adenosyl-L-methionine</keyword>
<evidence type="ECO:0000256" key="6">
    <source>
        <dbReference type="ARBA" id="ARBA00022603"/>
    </source>
</evidence>
<comment type="subcellular location">
    <subcellularLocation>
        <location evidence="1">Cytoplasm</location>
    </subcellularLocation>
</comment>
<organism evidence="10 11">
    <name type="scientific">Rubritalea tangerina</name>
    <dbReference type="NCBI Taxonomy" id="430798"/>
    <lineage>
        <taxon>Bacteria</taxon>
        <taxon>Pseudomonadati</taxon>
        <taxon>Verrucomicrobiota</taxon>
        <taxon>Verrucomicrobiia</taxon>
        <taxon>Verrucomicrobiales</taxon>
        <taxon>Rubritaleaceae</taxon>
        <taxon>Rubritalea</taxon>
    </lineage>
</organism>
<evidence type="ECO:0000256" key="1">
    <source>
        <dbReference type="ARBA" id="ARBA00004496"/>
    </source>
</evidence>
<dbReference type="Gene3D" id="3.40.50.150">
    <property type="entry name" value="Vaccinia Virus protein VP39"/>
    <property type="match status" value="1"/>
</dbReference>
<dbReference type="InterPro" id="IPR000682">
    <property type="entry name" value="PCMT"/>
</dbReference>
<evidence type="ECO:0000256" key="4">
    <source>
        <dbReference type="ARBA" id="ARBA00013346"/>
    </source>
</evidence>
<dbReference type="NCBIfam" id="TIGR00080">
    <property type="entry name" value="pimt"/>
    <property type="match status" value="1"/>
</dbReference>
<evidence type="ECO:0000256" key="7">
    <source>
        <dbReference type="ARBA" id="ARBA00022679"/>
    </source>
</evidence>
<keyword evidence="11" id="KW-1185">Reference proteome</keyword>
<keyword evidence="6 10" id="KW-0489">Methyltransferase</keyword>
<dbReference type="Proteomes" id="UP001597389">
    <property type="component" value="Unassembled WGS sequence"/>
</dbReference>
<dbReference type="EMBL" id="JBHUJB010000023">
    <property type="protein sequence ID" value="MFD2158429.1"/>
    <property type="molecule type" value="Genomic_DNA"/>
</dbReference>
<evidence type="ECO:0000256" key="3">
    <source>
        <dbReference type="ARBA" id="ARBA00011890"/>
    </source>
</evidence>
<dbReference type="InterPro" id="IPR029063">
    <property type="entry name" value="SAM-dependent_MTases_sf"/>
</dbReference>
<evidence type="ECO:0000256" key="2">
    <source>
        <dbReference type="ARBA" id="ARBA00005369"/>
    </source>
</evidence>
<sequence>MAHSAQDMVDTDLRARGITSRPVLNAMLHTPREAFIPNELHDQAYADRALPIGHQQTISQPYIVARILELAELKPHFHILDVGTGSGYLAAVASRLVQQVSTIERIPELAQQAQRRFQSLSLTNIQIHLGNATLAWTPHTLFDAILVSCAIPEAPPTLLDQLAKSARLIIPIGHPHKTQQLCCYQKLPNGTLNCTEHLPVRFVPML</sequence>
<evidence type="ECO:0000256" key="5">
    <source>
        <dbReference type="ARBA" id="ARBA00022490"/>
    </source>
</evidence>
<evidence type="ECO:0000313" key="11">
    <source>
        <dbReference type="Proteomes" id="UP001597389"/>
    </source>
</evidence>
<proteinExistence type="inferred from homology"/>
<evidence type="ECO:0000256" key="8">
    <source>
        <dbReference type="ARBA" id="ARBA00022691"/>
    </source>
</evidence>
<name>A0ABW4Z989_9BACT</name>
<protein>
    <recommendedName>
        <fullName evidence="4 9">Protein-L-isoaspartate O-methyltransferase</fullName>
        <ecNumber evidence="3 9">2.1.1.77</ecNumber>
    </recommendedName>
</protein>
<dbReference type="RefSeq" id="WP_377088670.1">
    <property type="nucleotide sequence ID" value="NZ_JBHSJL010000014.1"/>
</dbReference>